<reference evidence="2" key="1">
    <citation type="journal article" date="2019" name="Int. J. Syst. Evol. Microbiol.">
        <title>The Global Catalogue of Microorganisms (GCM) 10K type strain sequencing project: providing services to taxonomists for standard genome sequencing and annotation.</title>
        <authorList>
            <consortium name="The Broad Institute Genomics Platform"/>
            <consortium name="The Broad Institute Genome Sequencing Center for Infectious Disease"/>
            <person name="Wu L."/>
            <person name="Ma J."/>
        </authorList>
    </citation>
    <scope>NUCLEOTIDE SEQUENCE [LARGE SCALE GENOMIC DNA]</scope>
    <source>
        <strain evidence="2">KACC 11299</strain>
    </source>
</reference>
<organism evidence="1 2">
    <name type="scientific">Sporosarcina koreensis</name>
    <dbReference type="NCBI Taxonomy" id="334735"/>
    <lineage>
        <taxon>Bacteria</taxon>
        <taxon>Bacillati</taxon>
        <taxon>Bacillota</taxon>
        <taxon>Bacilli</taxon>
        <taxon>Bacillales</taxon>
        <taxon>Caryophanaceae</taxon>
        <taxon>Sporosarcina</taxon>
    </lineage>
</organism>
<dbReference type="Proteomes" id="UP001596071">
    <property type="component" value="Unassembled WGS sequence"/>
</dbReference>
<keyword evidence="2" id="KW-1185">Reference proteome</keyword>
<evidence type="ECO:0000313" key="1">
    <source>
        <dbReference type="EMBL" id="MFC5605061.1"/>
    </source>
</evidence>
<comment type="caution">
    <text evidence="1">The sequence shown here is derived from an EMBL/GenBank/DDBJ whole genome shotgun (WGS) entry which is preliminary data.</text>
</comment>
<evidence type="ECO:0000313" key="2">
    <source>
        <dbReference type="Proteomes" id="UP001596071"/>
    </source>
</evidence>
<protein>
    <submittedName>
        <fullName evidence="1">Uncharacterized protein</fullName>
    </submittedName>
</protein>
<sequence>MKTSLIFEEIVVRRDGGRLDNFVKIVKQEHFTVGEKVMLFQLYQPEQMTQVPDGFEIEQYYMFASGSKFVRKKNGIYYSEDNRRVSEKEVYDIIKNSKKMINRG</sequence>
<gene>
    <name evidence="1" type="ORF">ACFPTP_17620</name>
</gene>
<name>A0ABW0U141_9BACL</name>
<accession>A0ABW0U141</accession>
<dbReference type="EMBL" id="JBHSNP010000029">
    <property type="protein sequence ID" value="MFC5605061.1"/>
    <property type="molecule type" value="Genomic_DNA"/>
</dbReference>
<proteinExistence type="predicted"/>
<dbReference type="RefSeq" id="WP_381447529.1">
    <property type="nucleotide sequence ID" value="NZ_JBHSNP010000029.1"/>
</dbReference>